<dbReference type="AlphaFoldDB" id="A0A1N7NYN7"/>
<protein>
    <recommendedName>
        <fullName evidence="9 10">Adenylyl-sulfate kinase</fullName>
        <ecNumber evidence="9 10">2.7.1.25</ecNumber>
    </recommendedName>
    <alternativeName>
        <fullName evidence="9">APS kinase</fullName>
    </alternativeName>
    <alternativeName>
        <fullName evidence="9">ATP adenosine-5'-phosphosulfate 3'-phosphotransferase</fullName>
    </alternativeName>
    <alternativeName>
        <fullName evidence="9">Adenosine-5'-phosphosulfate kinase</fullName>
    </alternativeName>
</protein>
<evidence type="ECO:0000256" key="6">
    <source>
        <dbReference type="ARBA" id="ARBA00022741"/>
    </source>
</evidence>
<evidence type="ECO:0000256" key="10">
    <source>
        <dbReference type="RuleBase" id="RU004347"/>
    </source>
</evidence>
<dbReference type="NCBIfam" id="NF003013">
    <property type="entry name" value="PRK03846.1"/>
    <property type="match status" value="1"/>
</dbReference>
<dbReference type="InterPro" id="IPR002891">
    <property type="entry name" value="APS"/>
</dbReference>
<dbReference type="GO" id="GO:0070814">
    <property type="term" value="P:hydrogen sulfide biosynthetic process"/>
    <property type="evidence" value="ECO:0007669"/>
    <property type="project" value="UniProtKB-UniRule"/>
</dbReference>
<reference evidence="13" key="1">
    <citation type="submission" date="2017-01" db="EMBL/GenBank/DDBJ databases">
        <authorList>
            <person name="Varghese N."/>
            <person name="Submissions S."/>
        </authorList>
    </citation>
    <scope>NUCLEOTIDE SEQUENCE [LARGE SCALE GENOMIC DNA]</scope>
    <source>
        <strain evidence="13">DSM 16176</strain>
    </source>
</reference>
<dbReference type="EMBL" id="FTOO01000010">
    <property type="protein sequence ID" value="SIT03424.1"/>
    <property type="molecule type" value="Genomic_DNA"/>
</dbReference>
<dbReference type="STRING" id="252246.SAMN05421799_11076"/>
<dbReference type="HAMAP" id="MF_00065">
    <property type="entry name" value="Adenylyl_sulf_kinase"/>
    <property type="match status" value="1"/>
</dbReference>
<comment type="similarity">
    <text evidence="4 9 10">Belongs to the APS kinase family.</text>
</comment>
<dbReference type="OrthoDB" id="9804504at2"/>
<proteinExistence type="inferred from homology"/>
<dbReference type="GO" id="GO:0005524">
    <property type="term" value="F:ATP binding"/>
    <property type="evidence" value="ECO:0007669"/>
    <property type="project" value="UniProtKB-UniRule"/>
</dbReference>
<evidence type="ECO:0000313" key="13">
    <source>
        <dbReference type="Proteomes" id="UP000186156"/>
    </source>
</evidence>
<dbReference type="CDD" id="cd02027">
    <property type="entry name" value="APSK"/>
    <property type="match status" value="1"/>
</dbReference>
<dbReference type="InterPro" id="IPR027417">
    <property type="entry name" value="P-loop_NTPase"/>
</dbReference>
<evidence type="ECO:0000259" key="11">
    <source>
        <dbReference type="Pfam" id="PF01583"/>
    </source>
</evidence>
<dbReference type="PANTHER" id="PTHR11055">
    <property type="entry name" value="BIFUNCTIONAL 3'-PHOSPHOADENOSINE 5'-PHOSPHOSULFATE SYNTHASE"/>
    <property type="match status" value="1"/>
</dbReference>
<dbReference type="EC" id="2.7.1.25" evidence="9 10"/>
<keyword evidence="6 9" id="KW-0547">Nucleotide-binding</keyword>
<feature type="active site" description="Phosphoserine intermediate" evidence="9">
    <location>
        <position position="105"/>
    </location>
</feature>
<dbReference type="GO" id="GO:0004020">
    <property type="term" value="F:adenylylsulfate kinase activity"/>
    <property type="evidence" value="ECO:0007669"/>
    <property type="project" value="UniProtKB-UniRule"/>
</dbReference>
<evidence type="ECO:0000256" key="3">
    <source>
        <dbReference type="ARBA" id="ARBA00004806"/>
    </source>
</evidence>
<comment type="function">
    <text evidence="2 9 10">Catalyzes the synthesis of activated sulfate.</text>
</comment>
<dbReference type="NCBIfam" id="TIGR00455">
    <property type="entry name" value="apsK"/>
    <property type="match status" value="1"/>
</dbReference>
<dbReference type="SUPFAM" id="SSF52540">
    <property type="entry name" value="P-loop containing nucleoside triphosphate hydrolases"/>
    <property type="match status" value="1"/>
</dbReference>
<organism evidence="12 13">
    <name type="scientific">Alicyclobacillus vulcanalis</name>
    <dbReference type="NCBI Taxonomy" id="252246"/>
    <lineage>
        <taxon>Bacteria</taxon>
        <taxon>Bacillati</taxon>
        <taxon>Bacillota</taxon>
        <taxon>Bacilli</taxon>
        <taxon>Bacillales</taxon>
        <taxon>Alicyclobacillaceae</taxon>
        <taxon>Alicyclobacillus</taxon>
    </lineage>
</organism>
<dbReference type="Gene3D" id="3.40.50.300">
    <property type="entry name" value="P-loop containing nucleotide triphosphate hydrolases"/>
    <property type="match status" value="1"/>
</dbReference>
<dbReference type="InterPro" id="IPR059117">
    <property type="entry name" value="APS_kinase_dom"/>
</dbReference>
<dbReference type="PANTHER" id="PTHR11055:SF1">
    <property type="entry name" value="PAPS SYNTHETASE, ISOFORM D"/>
    <property type="match status" value="1"/>
</dbReference>
<keyword evidence="13" id="KW-1185">Reference proteome</keyword>
<accession>A0A1N7NYN7</accession>
<keyword evidence="9" id="KW-0597">Phosphoprotein</keyword>
<evidence type="ECO:0000256" key="5">
    <source>
        <dbReference type="ARBA" id="ARBA00022679"/>
    </source>
</evidence>
<sequence>MNTIVWQPTPVTKADRRRLNGHSSCVVWLTGLSGSGKSTIAGALELALHERGVRTYLLDGDNLRHGLNRDLGFSPEHRAENIRRTAEVAKLFVDAGIIAICGLISPYRRDREAARAMFEPGEFIEVFVDCPVEVCRSRDPKGLYKRALAGEIKGFTGIDDPYEPPIRPDVMVQTDRTPLRECVRAILHHLEQRGLLGASAQRAGERAAGER</sequence>
<evidence type="ECO:0000256" key="9">
    <source>
        <dbReference type="HAMAP-Rule" id="MF_00065"/>
    </source>
</evidence>
<dbReference type="RefSeq" id="WP_076348273.1">
    <property type="nucleotide sequence ID" value="NZ_FTOO01000010.1"/>
</dbReference>
<dbReference type="Pfam" id="PF01583">
    <property type="entry name" value="APS_kinase"/>
    <property type="match status" value="1"/>
</dbReference>
<evidence type="ECO:0000256" key="7">
    <source>
        <dbReference type="ARBA" id="ARBA00022777"/>
    </source>
</evidence>
<comment type="catalytic activity">
    <reaction evidence="1 9 10">
        <text>adenosine 5'-phosphosulfate + ATP = 3'-phosphoadenylyl sulfate + ADP + H(+)</text>
        <dbReference type="Rhea" id="RHEA:24152"/>
        <dbReference type="ChEBI" id="CHEBI:15378"/>
        <dbReference type="ChEBI" id="CHEBI:30616"/>
        <dbReference type="ChEBI" id="CHEBI:58243"/>
        <dbReference type="ChEBI" id="CHEBI:58339"/>
        <dbReference type="ChEBI" id="CHEBI:456216"/>
        <dbReference type="EC" id="2.7.1.25"/>
    </reaction>
</comment>
<comment type="pathway">
    <text evidence="3 9 10">Sulfur metabolism; hydrogen sulfide biosynthesis; sulfite from sulfate: step 2/3.</text>
</comment>
<feature type="domain" description="APS kinase" evidence="11">
    <location>
        <begin position="24"/>
        <end position="172"/>
    </location>
</feature>
<evidence type="ECO:0000256" key="4">
    <source>
        <dbReference type="ARBA" id="ARBA00007008"/>
    </source>
</evidence>
<evidence type="ECO:0000256" key="8">
    <source>
        <dbReference type="ARBA" id="ARBA00022840"/>
    </source>
</evidence>
<dbReference type="UniPathway" id="UPA00140">
    <property type="reaction ID" value="UER00205"/>
</dbReference>
<keyword evidence="7 9" id="KW-0418">Kinase</keyword>
<gene>
    <name evidence="9" type="primary">cysC</name>
    <name evidence="12" type="ORF">SAMN05421799_11076</name>
</gene>
<evidence type="ECO:0000313" key="12">
    <source>
        <dbReference type="EMBL" id="SIT03424.1"/>
    </source>
</evidence>
<dbReference type="Proteomes" id="UP000186156">
    <property type="component" value="Unassembled WGS sequence"/>
</dbReference>
<dbReference type="FunFam" id="3.40.50.300:FF:000212">
    <property type="entry name" value="Adenylyl-sulfate kinase"/>
    <property type="match status" value="1"/>
</dbReference>
<feature type="binding site" evidence="9">
    <location>
        <begin position="31"/>
        <end position="38"/>
    </location>
    <ligand>
        <name>ATP</name>
        <dbReference type="ChEBI" id="CHEBI:30616"/>
    </ligand>
</feature>
<evidence type="ECO:0000256" key="1">
    <source>
        <dbReference type="ARBA" id="ARBA00001823"/>
    </source>
</evidence>
<keyword evidence="5 9" id="KW-0808">Transferase</keyword>
<dbReference type="GO" id="GO:0000103">
    <property type="term" value="P:sulfate assimilation"/>
    <property type="evidence" value="ECO:0007669"/>
    <property type="project" value="UniProtKB-UniRule"/>
</dbReference>
<keyword evidence="8 9" id="KW-0067">ATP-binding</keyword>
<evidence type="ECO:0000256" key="2">
    <source>
        <dbReference type="ARBA" id="ARBA00002632"/>
    </source>
</evidence>
<name>A0A1N7NYN7_9BACL</name>